<dbReference type="PANTHER" id="PTHR36837:SF2">
    <property type="entry name" value="POLY(3-HYDROXYALKANOATE) POLYMERASE SUBUNIT PHAC"/>
    <property type="match status" value="1"/>
</dbReference>
<dbReference type="Proteomes" id="UP000258016">
    <property type="component" value="Chromosome"/>
</dbReference>
<accession>A0ABM6M998</accession>
<gene>
    <name evidence="1" type="ORF">B5J99_14435</name>
</gene>
<evidence type="ECO:0000313" key="1">
    <source>
        <dbReference type="EMBL" id="ASR52507.1"/>
    </source>
</evidence>
<proteinExistence type="predicted"/>
<dbReference type="InterPro" id="IPR051321">
    <property type="entry name" value="PHA/PHB_synthase"/>
</dbReference>
<protein>
    <recommendedName>
        <fullName evidence="3">Alpha/beta hydrolase</fullName>
    </recommendedName>
</protein>
<dbReference type="SUPFAM" id="SSF53474">
    <property type="entry name" value="alpha/beta-Hydrolases"/>
    <property type="match status" value="1"/>
</dbReference>
<keyword evidence="2" id="KW-1185">Reference proteome</keyword>
<evidence type="ECO:0008006" key="3">
    <source>
        <dbReference type="Google" id="ProtNLM"/>
    </source>
</evidence>
<name>A0ABM6M998_9SPHN</name>
<dbReference type="InterPro" id="IPR029058">
    <property type="entry name" value="AB_hydrolase_fold"/>
</dbReference>
<sequence>MPLFLALARQQLADNPARLLQLLQALDRYARADRGYMRPPGKVLLQHGKTMLRSAAGSPTAASGSDEHPRIIFVPSPINAPHVLDMDAECSLMGWLGDQGLSSALVDWGVTTPCDRGDTLDTLAMDRLLPLLSQLPGPVHLVGYCLGGLIALASACHADVRSLTLIATPWHFSGYDPQRRTELGRMWAHHRPACEAMGLVPMEVMQHGFWTLSPDKLIEKYMNFGAMEPDSGPARRFVAVEDWANGGEPLPFALGEQLFEQLYGADITGQGAWTVSGVPINAANVRGPVLELASASDAIVPLACSPDLPGRQVLASGHVGMVVGSSAPHRLWPMLKDWILSHEAPN</sequence>
<evidence type="ECO:0000313" key="2">
    <source>
        <dbReference type="Proteomes" id="UP000258016"/>
    </source>
</evidence>
<organism evidence="1 2">
    <name type="scientific">Blastomonas fulva</name>
    <dbReference type="NCBI Taxonomy" id="1550728"/>
    <lineage>
        <taxon>Bacteria</taxon>
        <taxon>Pseudomonadati</taxon>
        <taxon>Pseudomonadota</taxon>
        <taxon>Alphaproteobacteria</taxon>
        <taxon>Sphingomonadales</taxon>
        <taxon>Sphingomonadaceae</taxon>
        <taxon>Blastomonas</taxon>
    </lineage>
</organism>
<dbReference type="EMBL" id="CP020083">
    <property type="protein sequence ID" value="ASR52507.1"/>
    <property type="molecule type" value="Genomic_DNA"/>
</dbReference>
<reference evidence="1 2" key="1">
    <citation type="submission" date="2017-03" db="EMBL/GenBank/DDBJ databases">
        <title>Complete genome sequence of Blastomonas fulva degrading microcsystin LR.</title>
        <authorList>
            <person name="Lee H.-g."/>
            <person name="Jin L."/>
            <person name="oh H.-M."/>
        </authorList>
    </citation>
    <scope>NUCLEOTIDE SEQUENCE [LARGE SCALE GENOMIC DNA]</scope>
    <source>
        <strain evidence="1 2">T2</strain>
    </source>
</reference>
<dbReference type="Gene3D" id="3.40.50.1820">
    <property type="entry name" value="alpha/beta hydrolase"/>
    <property type="match status" value="1"/>
</dbReference>
<dbReference type="PANTHER" id="PTHR36837">
    <property type="entry name" value="POLY(3-HYDROXYALKANOATE) POLYMERASE SUBUNIT PHAC"/>
    <property type="match status" value="1"/>
</dbReference>